<feature type="compositionally biased region" description="Basic and acidic residues" evidence="1">
    <location>
        <begin position="1"/>
        <end position="10"/>
    </location>
</feature>
<feature type="transmembrane region" description="Helical" evidence="2">
    <location>
        <begin position="204"/>
        <end position="221"/>
    </location>
</feature>
<keyword evidence="2" id="KW-0472">Membrane</keyword>
<comment type="caution">
    <text evidence="4">The sequence shown here is derived from an EMBL/GenBank/DDBJ whole genome shotgun (WGS) entry which is preliminary data.</text>
</comment>
<keyword evidence="2" id="KW-1133">Transmembrane helix</keyword>
<dbReference type="RefSeq" id="WP_381838011.1">
    <property type="nucleotide sequence ID" value="NZ_JBHTCF010000020.1"/>
</dbReference>
<protein>
    <submittedName>
        <fullName evidence="4">Fatty acid desaturase family protein</fullName>
    </submittedName>
</protein>
<gene>
    <name evidence="4" type="ORF">ACFQVC_34245</name>
</gene>
<keyword evidence="5" id="KW-1185">Reference proteome</keyword>
<sequence>MAEKTEKTEQTVRTVQKGATSRAAKASPQQPSPFLLFTKARVTRADQRVFVAKLLLAAVLVAIGGLLALSSVPGAAVGGTVLLAAAYTHLVELQHQCLHHSAFRTSKWHRICGIPLGVPLLVVYSHYRVRHLQHHRFLGTPQDSEFFGFDTRQPLTWRALLRGLLDYARVVTVLKEIARSFSGRWSYDIGQISERRRREIITEYRALGVVLSAAALAAVFGHGMPVLRLWVLPLVLAIPMHFLVELPEHLLCETSTTDVLRNTRSIRGSRFSTWFTNGNNLHVEHHAAMVVPINRLRERHAEVQRYAVHVEHSYADFYRGLVREVRRIGKSSAQAGKSSLSGST</sequence>
<dbReference type="Pfam" id="PF00487">
    <property type="entry name" value="FA_desaturase"/>
    <property type="match status" value="1"/>
</dbReference>
<proteinExistence type="predicted"/>
<dbReference type="InterPro" id="IPR005804">
    <property type="entry name" value="FA_desaturase_dom"/>
</dbReference>
<keyword evidence="2" id="KW-0812">Transmembrane</keyword>
<dbReference type="PANTHER" id="PTHR19353">
    <property type="entry name" value="FATTY ACID DESATURASE 2"/>
    <property type="match status" value="1"/>
</dbReference>
<dbReference type="Proteomes" id="UP001596523">
    <property type="component" value="Unassembled WGS sequence"/>
</dbReference>
<feature type="domain" description="Fatty acid desaturase" evidence="3">
    <location>
        <begin position="77"/>
        <end position="314"/>
    </location>
</feature>
<evidence type="ECO:0000313" key="5">
    <source>
        <dbReference type="Proteomes" id="UP001596523"/>
    </source>
</evidence>
<evidence type="ECO:0000259" key="3">
    <source>
        <dbReference type="Pfam" id="PF00487"/>
    </source>
</evidence>
<name>A0ABW2JU04_9ACTN</name>
<reference evidence="5" key="1">
    <citation type="journal article" date="2019" name="Int. J. Syst. Evol. Microbiol.">
        <title>The Global Catalogue of Microorganisms (GCM) 10K type strain sequencing project: providing services to taxonomists for standard genome sequencing and annotation.</title>
        <authorList>
            <consortium name="The Broad Institute Genomics Platform"/>
            <consortium name="The Broad Institute Genome Sequencing Center for Infectious Disease"/>
            <person name="Wu L."/>
            <person name="Ma J."/>
        </authorList>
    </citation>
    <scope>NUCLEOTIDE SEQUENCE [LARGE SCALE GENOMIC DNA]</scope>
    <source>
        <strain evidence="5">SYNS20</strain>
    </source>
</reference>
<feature type="region of interest" description="Disordered" evidence="1">
    <location>
        <begin position="1"/>
        <end position="29"/>
    </location>
</feature>
<dbReference type="InterPro" id="IPR012171">
    <property type="entry name" value="Fatty_acid_desaturase"/>
</dbReference>
<dbReference type="EMBL" id="JBHTCF010000020">
    <property type="protein sequence ID" value="MFC7309257.1"/>
    <property type="molecule type" value="Genomic_DNA"/>
</dbReference>
<feature type="transmembrane region" description="Helical" evidence="2">
    <location>
        <begin position="54"/>
        <end position="87"/>
    </location>
</feature>
<accession>A0ABW2JU04</accession>
<evidence type="ECO:0000256" key="1">
    <source>
        <dbReference type="SAM" id="MobiDB-lite"/>
    </source>
</evidence>
<evidence type="ECO:0000256" key="2">
    <source>
        <dbReference type="SAM" id="Phobius"/>
    </source>
</evidence>
<organism evidence="4 5">
    <name type="scientific">Streptomyces monticola</name>
    <dbReference type="NCBI Taxonomy" id="2666263"/>
    <lineage>
        <taxon>Bacteria</taxon>
        <taxon>Bacillati</taxon>
        <taxon>Actinomycetota</taxon>
        <taxon>Actinomycetes</taxon>
        <taxon>Kitasatosporales</taxon>
        <taxon>Streptomycetaceae</taxon>
        <taxon>Streptomyces</taxon>
    </lineage>
</organism>
<dbReference type="PANTHER" id="PTHR19353:SF19">
    <property type="entry name" value="DELTA(5) FATTY ACID DESATURASE C-RELATED"/>
    <property type="match status" value="1"/>
</dbReference>
<feature type="transmembrane region" description="Helical" evidence="2">
    <location>
        <begin position="107"/>
        <end position="127"/>
    </location>
</feature>
<evidence type="ECO:0000313" key="4">
    <source>
        <dbReference type="EMBL" id="MFC7309257.1"/>
    </source>
</evidence>